<organism evidence="8">
    <name type="scientific">freshwater metagenome</name>
    <dbReference type="NCBI Taxonomy" id="449393"/>
    <lineage>
        <taxon>unclassified sequences</taxon>
        <taxon>metagenomes</taxon>
        <taxon>ecological metagenomes</taxon>
    </lineage>
</organism>
<evidence type="ECO:0000256" key="6">
    <source>
        <dbReference type="ARBA" id="ARBA00023136"/>
    </source>
</evidence>
<dbReference type="GO" id="GO:0016020">
    <property type="term" value="C:membrane"/>
    <property type="evidence" value="ECO:0007669"/>
    <property type="project" value="InterPro"/>
</dbReference>
<evidence type="ECO:0000256" key="2">
    <source>
        <dbReference type="ARBA" id="ARBA00022670"/>
    </source>
</evidence>
<keyword evidence="4" id="KW-0378">Hydrolase</keyword>
<dbReference type="Pfam" id="PF01252">
    <property type="entry name" value="Peptidase_A8"/>
    <property type="match status" value="1"/>
</dbReference>
<dbReference type="PRINTS" id="PR00781">
    <property type="entry name" value="LIPOSIGPTASE"/>
</dbReference>
<feature type="transmembrane region" description="Helical" evidence="7">
    <location>
        <begin position="91"/>
        <end position="108"/>
    </location>
</feature>
<keyword evidence="2" id="KW-0645">Protease</keyword>
<dbReference type="HAMAP" id="MF_00161">
    <property type="entry name" value="LspA"/>
    <property type="match status" value="1"/>
</dbReference>
<evidence type="ECO:0000256" key="5">
    <source>
        <dbReference type="ARBA" id="ARBA00022989"/>
    </source>
</evidence>
<evidence type="ECO:0000256" key="7">
    <source>
        <dbReference type="SAM" id="Phobius"/>
    </source>
</evidence>
<name>A0A6J6BWJ1_9ZZZZ</name>
<sequence>MRPASKKYWRFLYTCAWITFLIDLATKSWAVSALSNREPVKIIGTFLQLTFIRNPGAAFSFGTGSTLLLSLFALVVIVAIAYVAPRIVDRHWALLLGLLLGGVLGNFSDRIFRSPGFFQGHVIDWIELPYWPIFNVADSAIVVAAGISIILSARNIAPVAPRDNRPDQPGA</sequence>
<accession>A0A6J6BWJ1</accession>
<dbReference type="EMBL" id="CAEZSM010000060">
    <property type="protein sequence ID" value="CAB4543057.1"/>
    <property type="molecule type" value="Genomic_DNA"/>
</dbReference>
<feature type="transmembrane region" description="Helical" evidence="7">
    <location>
        <begin position="128"/>
        <end position="153"/>
    </location>
</feature>
<evidence type="ECO:0000313" key="8">
    <source>
        <dbReference type="EMBL" id="CAB4543057.1"/>
    </source>
</evidence>
<reference evidence="8" key="1">
    <citation type="submission" date="2020-05" db="EMBL/GenBank/DDBJ databases">
        <authorList>
            <person name="Chiriac C."/>
            <person name="Salcher M."/>
            <person name="Ghai R."/>
            <person name="Kavagutti S V."/>
        </authorList>
    </citation>
    <scope>NUCLEOTIDE SEQUENCE</scope>
</reference>
<dbReference type="InterPro" id="IPR001872">
    <property type="entry name" value="Peptidase_A8"/>
</dbReference>
<gene>
    <name evidence="8" type="ORF">UFOPK1438_00577</name>
</gene>
<keyword evidence="6 7" id="KW-0472">Membrane</keyword>
<keyword evidence="5 7" id="KW-1133">Transmembrane helix</keyword>
<evidence type="ECO:0000256" key="1">
    <source>
        <dbReference type="ARBA" id="ARBA00022475"/>
    </source>
</evidence>
<dbReference type="GO" id="GO:0006508">
    <property type="term" value="P:proteolysis"/>
    <property type="evidence" value="ECO:0007669"/>
    <property type="project" value="UniProtKB-KW"/>
</dbReference>
<dbReference type="GO" id="GO:0004190">
    <property type="term" value="F:aspartic-type endopeptidase activity"/>
    <property type="evidence" value="ECO:0007669"/>
    <property type="project" value="InterPro"/>
</dbReference>
<dbReference type="NCBIfam" id="TIGR00077">
    <property type="entry name" value="lspA"/>
    <property type="match status" value="1"/>
</dbReference>
<dbReference type="PANTHER" id="PTHR33695:SF1">
    <property type="entry name" value="LIPOPROTEIN SIGNAL PEPTIDASE"/>
    <property type="match status" value="1"/>
</dbReference>
<evidence type="ECO:0000256" key="4">
    <source>
        <dbReference type="ARBA" id="ARBA00022801"/>
    </source>
</evidence>
<proteinExistence type="inferred from homology"/>
<dbReference type="PANTHER" id="PTHR33695">
    <property type="entry name" value="LIPOPROTEIN SIGNAL PEPTIDASE"/>
    <property type="match status" value="1"/>
</dbReference>
<keyword evidence="1" id="KW-1003">Cell membrane</keyword>
<feature type="transmembrane region" description="Helical" evidence="7">
    <location>
        <begin position="57"/>
        <end position="84"/>
    </location>
</feature>
<dbReference type="AlphaFoldDB" id="A0A6J6BWJ1"/>
<keyword evidence="3 7" id="KW-0812">Transmembrane</keyword>
<evidence type="ECO:0000256" key="3">
    <source>
        <dbReference type="ARBA" id="ARBA00022692"/>
    </source>
</evidence>
<protein>
    <submittedName>
        <fullName evidence="8">Unannotated protein</fullName>
    </submittedName>
</protein>